<feature type="transmembrane region" description="Helical" evidence="1">
    <location>
        <begin position="45"/>
        <end position="62"/>
    </location>
</feature>
<evidence type="ECO:0000313" key="2">
    <source>
        <dbReference type="EMBL" id="MFB9520066.1"/>
    </source>
</evidence>
<reference evidence="2 3" key="1">
    <citation type="submission" date="2024-09" db="EMBL/GenBank/DDBJ databases">
        <authorList>
            <person name="Sun Q."/>
            <person name="Mori K."/>
        </authorList>
    </citation>
    <scope>NUCLEOTIDE SEQUENCE [LARGE SCALE GENOMIC DNA]</scope>
    <source>
        <strain evidence="2 3">JCM 4362</strain>
    </source>
</reference>
<name>A0ABV5PBY6_STRCM</name>
<accession>A0ABV5PBY6</accession>
<protein>
    <submittedName>
        <fullName evidence="2">Uncharacterized protein</fullName>
    </submittedName>
</protein>
<keyword evidence="1" id="KW-0812">Transmembrane</keyword>
<dbReference type="Proteomes" id="UP001589718">
    <property type="component" value="Unassembled WGS sequence"/>
</dbReference>
<keyword evidence="3" id="KW-1185">Reference proteome</keyword>
<proteinExistence type="predicted"/>
<dbReference type="EMBL" id="JBHMCR010000004">
    <property type="protein sequence ID" value="MFB9520066.1"/>
    <property type="molecule type" value="Genomic_DNA"/>
</dbReference>
<comment type="caution">
    <text evidence="2">The sequence shown here is derived from an EMBL/GenBank/DDBJ whole genome shotgun (WGS) entry which is preliminary data.</text>
</comment>
<keyword evidence="1" id="KW-0472">Membrane</keyword>
<keyword evidence="1" id="KW-1133">Transmembrane helix</keyword>
<evidence type="ECO:0000256" key="1">
    <source>
        <dbReference type="SAM" id="Phobius"/>
    </source>
</evidence>
<sequence length="73" mass="7625">MKFDILQIIGAVLVVVGGQGAIRLLIDHDNTGLLGGLGAPFTVNLVTYLTAVLFGVILAGWAHDRAKALGRRG</sequence>
<gene>
    <name evidence="2" type="ORF">ACFFTU_08925</name>
</gene>
<dbReference type="RefSeq" id="WP_345222112.1">
    <property type="nucleotide sequence ID" value="NZ_BAAAXE010000013.1"/>
</dbReference>
<evidence type="ECO:0000313" key="3">
    <source>
        <dbReference type="Proteomes" id="UP001589718"/>
    </source>
</evidence>
<organism evidence="2 3">
    <name type="scientific">Streptomyces cremeus</name>
    <dbReference type="NCBI Taxonomy" id="66881"/>
    <lineage>
        <taxon>Bacteria</taxon>
        <taxon>Bacillati</taxon>
        <taxon>Actinomycetota</taxon>
        <taxon>Actinomycetes</taxon>
        <taxon>Kitasatosporales</taxon>
        <taxon>Streptomycetaceae</taxon>
        <taxon>Streptomyces</taxon>
    </lineage>
</organism>